<feature type="signal peptide" evidence="1">
    <location>
        <begin position="1"/>
        <end position="19"/>
    </location>
</feature>
<dbReference type="AlphaFoldDB" id="A0AAX4JCS7"/>
<protein>
    <submittedName>
        <fullName evidence="2">SP-containing protein</fullName>
    </submittedName>
</protein>
<dbReference type="KEGG" id="vnx:VNE69_06120"/>
<dbReference type="Proteomes" id="UP001334084">
    <property type="component" value="Chromosome 6"/>
</dbReference>
<organism evidence="2 3">
    <name type="scientific">Vairimorpha necatrix</name>
    <dbReference type="NCBI Taxonomy" id="6039"/>
    <lineage>
        <taxon>Eukaryota</taxon>
        <taxon>Fungi</taxon>
        <taxon>Fungi incertae sedis</taxon>
        <taxon>Microsporidia</taxon>
        <taxon>Nosematidae</taxon>
        <taxon>Vairimorpha</taxon>
    </lineage>
</organism>
<sequence length="188" mass="22507">MIFSMFFLFTFQSTSLTSTSDLNVPSYIDDYLESAIHDRILLSNYDHILRLTYHNLKWLSHTNKIGVRYYLMSFDEISKNFIQYDDLKQIFFQSNVTSEYKKFYMDVYQRLQLGNVSLASLDEFTNNFKQPLIFPLKNIPASDILYEDVNRKILEDIKRINDLIEIYCGFIYKVRSIYFYFKTGITKQ</sequence>
<proteinExistence type="predicted"/>
<keyword evidence="1" id="KW-0732">Signal</keyword>
<dbReference type="RefSeq" id="XP_065329945.1">
    <property type="nucleotide sequence ID" value="XM_065473873.1"/>
</dbReference>
<feature type="chain" id="PRO_5043780343" evidence="1">
    <location>
        <begin position="20"/>
        <end position="188"/>
    </location>
</feature>
<evidence type="ECO:0000256" key="1">
    <source>
        <dbReference type="SAM" id="SignalP"/>
    </source>
</evidence>
<gene>
    <name evidence="2" type="ORF">VNE69_06120</name>
</gene>
<accession>A0AAX4JCS7</accession>
<reference evidence="2" key="1">
    <citation type="journal article" date="2024" name="BMC Genomics">
        <title>Functional annotation of a divergent genome using sequence and structure-based similarity.</title>
        <authorList>
            <person name="Svedberg D."/>
            <person name="Winiger R.R."/>
            <person name="Berg A."/>
            <person name="Sharma H."/>
            <person name="Tellgren-Roth C."/>
            <person name="Debrunner-Vossbrinck B.A."/>
            <person name="Vossbrinck C.R."/>
            <person name="Barandun J."/>
        </authorList>
    </citation>
    <scope>NUCLEOTIDE SEQUENCE</scope>
    <source>
        <strain evidence="2">Illinois isolate</strain>
    </source>
</reference>
<keyword evidence="3" id="KW-1185">Reference proteome</keyword>
<evidence type="ECO:0000313" key="2">
    <source>
        <dbReference type="EMBL" id="WUR03800.1"/>
    </source>
</evidence>
<name>A0AAX4JCS7_9MICR</name>
<dbReference type="EMBL" id="CP142731">
    <property type="protein sequence ID" value="WUR03800.1"/>
    <property type="molecule type" value="Genomic_DNA"/>
</dbReference>
<dbReference type="GeneID" id="90541617"/>
<evidence type="ECO:0000313" key="3">
    <source>
        <dbReference type="Proteomes" id="UP001334084"/>
    </source>
</evidence>